<dbReference type="InterPro" id="IPR058913">
    <property type="entry name" value="Integrase_dom_put"/>
</dbReference>
<proteinExistence type="predicted"/>
<evidence type="ECO:0000259" key="2">
    <source>
        <dbReference type="Pfam" id="PF24764"/>
    </source>
</evidence>
<organism evidence="3 4">
    <name type="scientific">Porites lobata</name>
    <dbReference type="NCBI Taxonomy" id="104759"/>
    <lineage>
        <taxon>Eukaryota</taxon>
        <taxon>Metazoa</taxon>
        <taxon>Cnidaria</taxon>
        <taxon>Anthozoa</taxon>
        <taxon>Hexacorallia</taxon>
        <taxon>Scleractinia</taxon>
        <taxon>Fungiina</taxon>
        <taxon>Poritidae</taxon>
        <taxon>Porites</taxon>
    </lineage>
</organism>
<dbReference type="Pfam" id="PF24764">
    <property type="entry name" value="rva_4"/>
    <property type="match status" value="1"/>
</dbReference>
<dbReference type="Proteomes" id="UP001159405">
    <property type="component" value="Unassembled WGS sequence"/>
</dbReference>
<accession>A0ABN8RG67</accession>
<comment type="caution">
    <text evidence="3">The sequence shown here is derived from an EMBL/GenBank/DDBJ whole genome shotgun (WGS) entry which is preliminary data.</text>
</comment>
<feature type="region of interest" description="Disordered" evidence="1">
    <location>
        <begin position="234"/>
        <end position="255"/>
    </location>
</feature>
<gene>
    <name evidence="3" type="ORF">PLOB_00018021</name>
</gene>
<evidence type="ECO:0000313" key="3">
    <source>
        <dbReference type="EMBL" id="CAH3176302.1"/>
    </source>
</evidence>
<reference evidence="3 4" key="1">
    <citation type="submission" date="2022-05" db="EMBL/GenBank/DDBJ databases">
        <authorList>
            <consortium name="Genoscope - CEA"/>
            <person name="William W."/>
        </authorList>
    </citation>
    <scope>NUCLEOTIDE SEQUENCE [LARGE SCALE GENOMIC DNA]</scope>
</reference>
<sequence length="255" mass="28717">MKMTQRLQGSKASDLPRFLDSVLQRTDQISQTMDEEIVEQHIVVVDETVRLLRILRDSSSNINASDKETLDNLSSAFSDVLSALQQCSARAAVSPTTVAKNVCPRLKSGEPGKPAFDISAELLEVLLGLGFTYIRIAQMLEVSRWTISRRIKDYGLEDFRSFRILNVEDPIQHFALHTMFIPRVNNSLRQFSEAFNNHAVSTEGNWTPYKIWMNGMMHANNPLAHGDVDGEPDDIQFYGYDPEGPSPSEEDNNVV</sequence>
<evidence type="ECO:0000256" key="1">
    <source>
        <dbReference type="SAM" id="MobiDB-lite"/>
    </source>
</evidence>
<name>A0ABN8RG67_9CNID</name>
<evidence type="ECO:0000313" key="4">
    <source>
        <dbReference type="Proteomes" id="UP001159405"/>
    </source>
</evidence>
<keyword evidence="4" id="KW-1185">Reference proteome</keyword>
<feature type="domain" description="Integrase core" evidence="2">
    <location>
        <begin position="163"/>
        <end position="220"/>
    </location>
</feature>
<dbReference type="EMBL" id="CALNXK010000211">
    <property type="protein sequence ID" value="CAH3176302.1"/>
    <property type="molecule type" value="Genomic_DNA"/>
</dbReference>
<feature type="non-terminal residue" evidence="3">
    <location>
        <position position="255"/>
    </location>
</feature>
<protein>
    <recommendedName>
        <fullName evidence="2">Integrase core domain-containing protein</fullName>
    </recommendedName>
</protein>